<keyword evidence="1" id="KW-0472">Membrane</keyword>
<dbReference type="InterPro" id="IPR012373">
    <property type="entry name" value="Ferrdict_sens_TM"/>
</dbReference>
<name>A0A4Q1D430_9BACT</name>
<keyword evidence="1" id="KW-0812">Transmembrane</keyword>
<dbReference type="InterPro" id="IPR006860">
    <property type="entry name" value="FecR"/>
</dbReference>
<keyword evidence="5" id="KW-1185">Reference proteome</keyword>
<dbReference type="AlphaFoldDB" id="A0A4Q1D430"/>
<dbReference type="Gene3D" id="2.60.120.1440">
    <property type="match status" value="1"/>
</dbReference>
<gene>
    <name evidence="4" type="ORF">ESB13_13325</name>
</gene>
<reference evidence="4 5" key="1">
    <citation type="submission" date="2019-01" db="EMBL/GenBank/DDBJ databases">
        <title>Filimonas sp. strain TTM-71.</title>
        <authorList>
            <person name="Chen W.-M."/>
        </authorList>
    </citation>
    <scope>NUCLEOTIDE SEQUENCE [LARGE SCALE GENOMIC DNA]</scope>
    <source>
        <strain evidence="4 5">TTM-71</strain>
    </source>
</reference>
<dbReference type="OrthoDB" id="934696at2"/>
<protein>
    <submittedName>
        <fullName evidence="4">DUF4974 domain-containing protein</fullName>
    </submittedName>
</protein>
<dbReference type="Pfam" id="PF04773">
    <property type="entry name" value="FecR"/>
    <property type="match status" value="1"/>
</dbReference>
<evidence type="ECO:0000313" key="5">
    <source>
        <dbReference type="Proteomes" id="UP000290545"/>
    </source>
</evidence>
<evidence type="ECO:0000259" key="2">
    <source>
        <dbReference type="Pfam" id="PF04773"/>
    </source>
</evidence>
<proteinExistence type="predicted"/>
<evidence type="ECO:0000313" key="4">
    <source>
        <dbReference type="EMBL" id="RXK83098.1"/>
    </source>
</evidence>
<sequence length="344" mass="38375">MNIPEAVIQKFFRGACTDEEERQVRLYFIEYPGELEKYMTEESWEVTSDYPMPDALTASMLKRIETETSLRVFRMKPMQWVAAAAVAVLLAGGFLLWQVFPGKQRAMVAAAGIKKDSLVKQENTSRDTMFIAMQDGSSVTLEPNSSVAYYQPFRNNSRDLYLKGNGLFRVKNSKVQPFTVHTAQVATTALGTSFRVREDKGGKVSVRLYSGKVKVQAVSTEGKGLNSSAVTYLDPGQELVVAVNGNPIVRTFDERPAMKATTEKKAVTAPAVVTFKDEPLNSVLAQLQRSGSIRIRFSEEDVADMTFTGVYNPAKETADNFLETLVLLNGLTIRKENNIYYINR</sequence>
<evidence type="ECO:0000256" key="1">
    <source>
        <dbReference type="SAM" id="Phobius"/>
    </source>
</evidence>
<feature type="domain" description="Protein FecR C-terminal" evidence="3">
    <location>
        <begin position="274"/>
        <end position="341"/>
    </location>
</feature>
<feature type="domain" description="FecR protein" evidence="2">
    <location>
        <begin position="131"/>
        <end position="214"/>
    </location>
</feature>
<organism evidence="4 5">
    <name type="scientific">Filimonas effusa</name>
    <dbReference type="NCBI Taxonomy" id="2508721"/>
    <lineage>
        <taxon>Bacteria</taxon>
        <taxon>Pseudomonadati</taxon>
        <taxon>Bacteroidota</taxon>
        <taxon>Chitinophagia</taxon>
        <taxon>Chitinophagales</taxon>
        <taxon>Chitinophagaceae</taxon>
        <taxon>Filimonas</taxon>
    </lineage>
</organism>
<dbReference type="Pfam" id="PF16344">
    <property type="entry name" value="FecR_C"/>
    <property type="match status" value="1"/>
</dbReference>
<dbReference type="InterPro" id="IPR032508">
    <property type="entry name" value="FecR_C"/>
</dbReference>
<dbReference type="GO" id="GO:0016989">
    <property type="term" value="F:sigma factor antagonist activity"/>
    <property type="evidence" value="ECO:0007669"/>
    <property type="project" value="TreeGrafter"/>
</dbReference>
<dbReference type="Proteomes" id="UP000290545">
    <property type="component" value="Unassembled WGS sequence"/>
</dbReference>
<comment type="caution">
    <text evidence="4">The sequence shown here is derived from an EMBL/GenBank/DDBJ whole genome shotgun (WGS) entry which is preliminary data.</text>
</comment>
<dbReference type="PANTHER" id="PTHR30273:SF2">
    <property type="entry name" value="PROTEIN FECR"/>
    <property type="match status" value="1"/>
</dbReference>
<evidence type="ECO:0000259" key="3">
    <source>
        <dbReference type="Pfam" id="PF16344"/>
    </source>
</evidence>
<dbReference type="EMBL" id="SDHZ01000002">
    <property type="protein sequence ID" value="RXK83098.1"/>
    <property type="molecule type" value="Genomic_DNA"/>
</dbReference>
<keyword evidence="1" id="KW-1133">Transmembrane helix</keyword>
<dbReference type="Gene3D" id="3.55.50.30">
    <property type="match status" value="1"/>
</dbReference>
<dbReference type="PIRSF" id="PIRSF018266">
    <property type="entry name" value="FecR"/>
    <property type="match status" value="1"/>
</dbReference>
<dbReference type="PANTHER" id="PTHR30273">
    <property type="entry name" value="PERIPLASMIC SIGNAL SENSOR AND SIGMA FACTOR ACTIVATOR FECR-RELATED"/>
    <property type="match status" value="1"/>
</dbReference>
<feature type="transmembrane region" description="Helical" evidence="1">
    <location>
        <begin position="80"/>
        <end position="100"/>
    </location>
</feature>
<accession>A0A4Q1D430</accession>
<dbReference type="RefSeq" id="WP_129004067.1">
    <property type="nucleotide sequence ID" value="NZ_SDHZ01000002.1"/>
</dbReference>